<feature type="domain" description="Galectin" evidence="4">
    <location>
        <begin position="224"/>
        <end position="360"/>
    </location>
</feature>
<evidence type="ECO:0000313" key="6">
    <source>
        <dbReference type="Proteomes" id="UP001196413"/>
    </source>
</evidence>
<keyword evidence="2" id="KW-0677">Repeat</keyword>
<protein>
    <recommendedName>
        <fullName evidence="3">Galectin</fullName>
    </recommendedName>
</protein>
<proteinExistence type="predicted"/>
<dbReference type="Proteomes" id="UP001196413">
    <property type="component" value="Unassembled WGS sequence"/>
</dbReference>
<dbReference type="AlphaFoldDB" id="A0AAD5N2M7"/>
<dbReference type="PROSITE" id="PS51304">
    <property type="entry name" value="GALECTIN"/>
    <property type="match status" value="2"/>
</dbReference>
<dbReference type="GO" id="GO:0016936">
    <property type="term" value="F:galactoside binding"/>
    <property type="evidence" value="ECO:0007669"/>
    <property type="project" value="TreeGrafter"/>
</dbReference>
<evidence type="ECO:0000256" key="3">
    <source>
        <dbReference type="RuleBase" id="RU102079"/>
    </source>
</evidence>
<dbReference type="FunFam" id="2.60.120.200:FF:000124">
    <property type="entry name" value="Galectin-4"/>
    <property type="match status" value="1"/>
</dbReference>
<organism evidence="5 6">
    <name type="scientific">Parelaphostrongylus tenuis</name>
    <name type="common">Meningeal worm</name>
    <dbReference type="NCBI Taxonomy" id="148309"/>
    <lineage>
        <taxon>Eukaryota</taxon>
        <taxon>Metazoa</taxon>
        <taxon>Ecdysozoa</taxon>
        <taxon>Nematoda</taxon>
        <taxon>Chromadorea</taxon>
        <taxon>Rhabditida</taxon>
        <taxon>Rhabditina</taxon>
        <taxon>Rhabditomorpha</taxon>
        <taxon>Strongyloidea</taxon>
        <taxon>Metastrongylidae</taxon>
        <taxon>Parelaphostrongylus</taxon>
    </lineage>
</organism>
<dbReference type="SMART" id="SM00908">
    <property type="entry name" value="Gal-bind_lectin"/>
    <property type="match status" value="2"/>
</dbReference>
<reference evidence="5" key="1">
    <citation type="submission" date="2021-06" db="EMBL/GenBank/DDBJ databases">
        <title>Parelaphostrongylus tenuis whole genome reference sequence.</title>
        <authorList>
            <person name="Garwood T.J."/>
            <person name="Larsen P.A."/>
            <person name="Fountain-Jones N.M."/>
            <person name="Garbe J.R."/>
            <person name="Macchietto M.G."/>
            <person name="Kania S.A."/>
            <person name="Gerhold R.W."/>
            <person name="Richards J.E."/>
            <person name="Wolf T.M."/>
        </authorList>
    </citation>
    <scope>NUCLEOTIDE SEQUENCE</scope>
    <source>
        <strain evidence="5">MNPRO001-30</strain>
        <tissue evidence="5">Meninges</tissue>
    </source>
</reference>
<dbReference type="Pfam" id="PF00337">
    <property type="entry name" value="Gal-bind_lectin"/>
    <property type="match status" value="2"/>
</dbReference>
<dbReference type="PANTHER" id="PTHR11346:SF171">
    <property type="entry name" value="GALECTIN"/>
    <property type="match status" value="1"/>
</dbReference>
<dbReference type="InterPro" id="IPR013320">
    <property type="entry name" value="ConA-like_dom_sf"/>
</dbReference>
<comment type="caution">
    <text evidence="5">The sequence shown here is derived from an EMBL/GenBank/DDBJ whole genome shotgun (WGS) entry which is preliminary data.</text>
</comment>
<evidence type="ECO:0000313" key="5">
    <source>
        <dbReference type="EMBL" id="KAJ1360112.1"/>
    </source>
</evidence>
<name>A0AAD5N2M7_PARTN</name>
<dbReference type="Gene3D" id="2.60.120.200">
    <property type="match status" value="2"/>
</dbReference>
<evidence type="ECO:0000259" key="4">
    <source>
        <dbReference type="PROSITE" id="PS51304"/>
    </source>
</evidence>
<dbReference type="CDD" id="cd00070">
    <property type="entry name" value="GLECT"/>
    <property type="match status" value="1"/>
</dbReference>
<dbReference type="SMART" id="SM00276">
    <property type="entry name" value="GLECT"/>
    <property type="match status" value="2"/>
</dbReference>
<dbReference type="GO" id="GO:0030246">
    <property type="term" value="F:carbohydrate binding"/>
    <property type="evidence" value="ECO:0007669"/>
    <property type="project" value="UniProtKB-UniRule"/>
</dbReference>
<sequence>MSENSSFTSAKLSYPDNLMYIYNWNAPNYWIRRNPDIPFVSSIVGGLSPGRAIVISGMVLQQFVSESKRFCIDLCCGLLVHGDHMDNKALHINPRFDTGGGWFSAQPDRHLVINSFISNRWGSEERFPNPFEPGQPFQLRILVLENYFKIAVNGKHICDYPHRVPVEEVKTIYIGGNIRVDFIEFQPAVRINNEGKPVVTKEEKREEKVTALERPLMPFSWVLPAELKGKGFTSPQCIRFTLTPYVSGKRFTCNLMAGEEHFFHFRVDLRNQNDKGSKDAVVRGSTKNLVWQKEERDITRFPFSKGITSDILFIAYDSRVSVDVDGVPFLSFRYRDGDDPKLIDRITVNGDCVLHRFVHKA</sequence>
<accession>A0AAD5N2M7</accession>
<dbReference type="PANTHER" id="PTHR11346">
    <property type="entry name" value="GALECTIN"/>
    <property type="match status" value="1"/>
</dbReference>
<evidence type="ECO:0000256" key="1">
    <source>
        <dbReference type="ARBA" id="ARBA00022734"/>
    </source>
</evidence>
<feature type="domain" description="Galectin" evidence="4">
    <location>
        <begin position="39"/>
        <end position="186"/>
    </location>
</feature>
<dbReference type="SUPFAM" id="SSF49899">
    <property type="entry name" value="Concanavalin A-like lectins/glucanases"/>
    <property type="match status" value="2"/>
</dbReference>
<keyword evidence="1 3" id="KW-0430">Lectin</keyword>
<evidence type="ECO:0000256" key="2">
    <source>
        <dbReference type="ARBA" id="ARBA00022737"/>
    </source>
</evidence>
<dbReference type="EMBL" id="JAHQIW010003776">
    <property type="protein sequence ID" value="KAJ1360112.1"/>
    <property type="molecule type" value="Genomic_DNA"/>
</dbReference>
<keyword evidence="6" id="KW-1185">Reference proteome</keyword>
<dbReference type="InterPro" id="IPR044156">
    <property type="entry name" value="Galectin-like"/>
</dbReference>
<gene>
    <name evidence="5" type="ORF">KIN20_019009</name>
</gene>
<dbReference type="InterPro" id="IPR001079">
    <property type="entry name" value="Galectin_CRD"/>
</dbReference>